<gene>
    <name evidence="3" type="ORF">CWI70_06100</name>
</gene>
<organism evidence="3 4">
    <name type="scientific">Pseudidiomarina homiensis</name>
    <dbReference type="NCBI Taxonomy" id="364198"/>
    <lineage>
        <taxon>Bacteria</taxon>
        <taxon>Pseudomonadati</taxon>
        <taxon>Pseudomonadota</taxon>
        <taxon>Gammaproteobacteria</taxon>
        <taxon>Alteromonadales</taxon>
        <taxon>Idiomarinaceae</taxon>
        <taxon>Pseudidiomarina</taxon>
    </lineage>
</organism>
<name>A0A432Y5Q7_9GAMM</name>
<sequence length="142" mass="15480">MEFFVYGKLSESDLAQLTAQAQQQPQRLKFLIQQAALLPAMPAQMKVAANEVHGCEAQVWLLTKWHGDLLELQLDSASRVVKGLLALIYQALNGATPAQVAAFQLDALLATLSLDNMVSTSRRNGLSAVVRAITDYNHNGSM</sequence>
<dbReference type="PANTHER" id="PTHR43597:SF5">
    <property type="entry name" value="SUFE-LIKE PROTEIN 2, CHLOROPLASTIC"/>
    <property type="match status" value="1"/>
</dbReference>
<evidence type="ECO:0000259" key="2">
    <source>
        <dbReference type="Pfam" id="PF02657"/>
    </source>
</evidence>
<evidence type="ECO:0000313" key="3">
    <source>
        <dbReference type="EMBL" id="RUO56319.1"/>
    </source>
</evidence>
<dbReference type="Pfam" id="PF02657">
    <property type="entry name" value="SufE"/>
    <property type="match status" value="1"/>
</dbReference>
<reference evidence="4" key="1">
    <citation type="journal article" date="2018" name="Front. Microbiol.">
        <title>Genome-Based Analysis Reveals the Taxonomy and Diversity of the Family Idiomarinaceae.</title>
        <authorList>
            <person name="Liu Y."/>
            <person name="Lai Q."/>
            <person name="Shao Z."/>
        </authorList>
    </citation>
    <scope>NUCLEOTIDE SEQUENCE [LARGE SCALE GENOMIC DNA]</scope>
    <source>
        <strain evidence="4">PO-M2</strain>
    </source>
</reference>
<protein>
    <submittedName>
        <fullName evidence="3">Fe-S metabolism protein SufE</fullName>
    </submittedName>
</protein>
<keyword evidence="4" id="KW-1185">Reference proteome</keyword>
<accession>A0A432Y5Q7</accession>
<dbReference type="InterPro" id="IPR003808">
    <property type="entry name" value="Fe-S_metab-assoc_dom"/>
</dbReference>
<dbReference type="Proteomes" id="UP000287649">
    <property type="component" value="Unassembled WGS sequence"/>
</dbReference>
<dbReference type="PANTHER" id="PTHR43597">
    <property type="entry name" value="SULFUR ACCEPTOR PROTEIN CSDE"/>
    <property type="match status" value="1"/>
</dbReference>
<evidence type="ECO:0000256" key="1">
    <source>
        <dbReference type="ARBA" id="ARBA00010282"/>
    </source>
</evidence>
<proteinExistence type="inferred from homology"/>
<comment type="caution">
    <text evidence="3">The sequence shown here is derived from an EMBL/GenBank/DDBJ whole genome shotgun (WGS) entry which is preliminary data.</text>
</comment>
<feature type="domain" description="Fe-S metabolism associated" evidence="2">
    <location>
        <begin position="19"/>
        <end position="134"/>
    </location>
</feature>
<comment type="similarity">
    <text evidence="1">Belongs to the SufE family.</text>
</comment>
<evidence type="ECO:0000313" key="4">
    <source>
        <dbReference type="Proteomes" id="UP000287649"/>
    </source>
</evidence>
<dbReference type="Gene3D" id="3.90.1010.10">
    <property type="match status" value="1"/>
</dbReference>
<dbReference type="AlphaFoldDB" id="A0A432Y5Q7"/>
<dbReference type="SUPFAM" id="SSF82649">
    <property type="entry name" value="SufE/NifU"/>
    <property type="match status" value="1"/>
</dbReference>
<dbReference type="EMBL" id="PIPX01000001">
    <property type="protein sequence ID" value="RUO56319.1"/>
    <property type="molecule type" value="Genomic_DNA"/>
</dbReference>